<dbReference type="InterPro" id="IPR002068">
    <property type="entry name" value="A-crystallin/Hsp20_dom"/>
</dbReference>
<name>A0A286G831_9PROT</name>
<evidence type="ECO:0000256" key="3">
    <source>
        <dbReference type="RuleBase" id="RU003616"/>
    </source>
</evidence>
<organism evidence="5 6">
    <name type="scientific">Caenispirillum bisanense</name>
    <dbReference type="NCBI Taxonomy" id="414052"/>
    <lineage>
        <taxon>Bacteria</taxon>
        <taxon>Pseudomonadati</taxon>
        <taxon>Pseudomonadota</taxon>
        <taxon>Alphaproteobacteria</taxon>
        <taxon>Rhodospirillales</taxon>
        <taxon>Novispirillaceae</taxon>
        <taxon>Caenispirillum</taxon>
    </lineage>
</organism>
<feature type="domain" description="SHSP" evidence="4">
    <location>
        <begin position="28"/>
        <end position="145"/>
    </location>
</feature>
<dbReference type="CDD" id="cd06470">
    <property type="entry name" value="ACD_IbpA-B_like"/>
    <property type="match status" value="1"/>
</dbReference>
<dbReference type="PROSITE" id="PS01031">
    <property type="entry name" value="SHSP"/>
    <property type="match status" value="1"/>
</dbReference>
<gene>
    <name evidence="5" type="ORF">SAMN05421508_101830</name>
</gene>
<evidence type="ECO:0000256" key="1">
    <source>
        <dbReference type="ARBA" id="ARBA00023016"/>
    </source>
</evidence>
<dbReference type="RefSeq" id="WP_217991980.1">
    <property type="nucleotide sequence ID" value="NZ_OCNJ01000001.1"/>
</dbReference>
<accession>A0A286G831</accession>
<keyword evidence="1" id="KW-0346">Stress response</keyword>
<protein>
    <submittedName>
        <fullName evidence="5">Molecular chaperone IbpA</fullName>
    </submittedName>
</protein>
<comment type="similarity">
    <text evidence="2 3">Belongs to the small heat shock protein (HSP20) family.</text>
</comment>
<evidence type="ECO:0000259" key="4">
    <source>
        <dbReference type="PROSITE" id="PS01031"/>
    </source>
</evidence>
<dbReference type="InterPro" id="IPR008978">
    <property type="entry name" value="HSP20-like_chaperone"/>
</dbReference>
<sequence>MIEDLAPLFRSTVGFDRAARLMEAARHRDGGTNYPPYDIEAIGETAYAVTLAVAGFEPDDLLVEVRDGMLIVAGRKASGKGEDGGAPAAITLHRGIASRDFLRKFHLAEHVKVTGARLENGLLRIDLAREEPKAKAPLKIAIAAGAPKNAHTAAA</sequence>
<reference evidence="6" key="1">
    <citation type="submission" date="2017-09" db="EMBL/GenBank/DDBJ databases">
        <authorList>
            <person name="Varghese N."/>
            <person name="Submissions S."/>
        </authorList>
    </citation>
    <scope>NUCLEOTIDE SEQUENCE [LARGE SCALE GENOMIC DNA]</scope>
    <source>
        <strain evidence="6">USBA 140</strain>
    </source>
</reference>
<dbReference type="PANTHER" id="PTHR47062">
    <property type="match status" value="1"/>
</dbReference>
<dbReference type="PANTHER" id="PTHR47062:SF1">
    <property type="entry name" value="SMALL HEAT SHOCK PROTEIN IBPA"/>
    <property type="match status" value="1"/>
</dbReference>
<dbReference type="Gene3D" id="2.60.40.790">
    <property type="match status" value="1"/>
</dbReference>
<proteinExistence type="inferred from homology"/>
<evidence type="ECO:0000256" key="2">
    <source>
        <dbReference type="PROSITE-ProRule" id="PRU00285"/>
    </source>
</evidence>
<dbReference type="SUPFAM" id="SSF49764">
    <property type="entry name" value="HSP20-like chaperones"/>
    <property type="match status" value="1"/>
</dbReference>
<dbReference type="InterPro" id="IPR037913">
    <property type="entry name" value="ACD_IbpA/B"/>
</dbReference>
<dbReference type="Proteomes" id="UP000219621">
    <property type="component" value="Unassembled WGS sequence"/>
</dbReference>
<dbReference type="AlphaFoldDB" id="A0A286G831"/>
<keyword evidence="6" id="KW-1185">Reference proteome</keyword>
<evidence type="ECO:0000313" key="6">
    <source>
        <dbReference type="Proteomes" id="UP000219621"/>
    </source>
</evidence>
<evidence type="ECO:0000313" key="5">
    <source>
        <dbReference type="EMBL" id="SOD91144.1"/>
    </source>
</evidence>
<dbReference type="EMBL" id="OCNJ01000001">
    <property type="protein sequence ID" value="SOD91144.1"/>
    <property type="molecule type" value="Genomic_DNA"/>
</dbReference>
<dbReference type="Pfam" id="PF00011">
    <property type="entry name" value="HSP20"/>
    <property type="match status" value="1"/>
</dbReference>